<gene>
    <name evidence="2" type="ORF">GCM10019998_13550</name>
</gene>
<keyword evidence="1" id="KW-0472">Membrane</keyword>
<reference evidence="2 3" key="1">
    <citation type="journal article" date="2019" name="Int. J. Syst. Evol. Microbiol.">
        <title>The Global Catalogue of Microorganisms (GCM) 10K type strain sequencing project: providing services to taxonomists for standard genome sequencing and annotation.</title>
        <authorList>
            <consortium name="The Broad Institute Genomics Platform"/>
            <consortium name="The Broad Institute Genome Sequencing Center for Infectious Disease"/>
            <person name="Wu L."/>
            <person name="Ma J."/>
        </authorList>
    </citation>
    <scope>NUCLEOTIDE SEQUENCE [LARGE SCALE GENOMIC DNA]</scope>
    <source>
        <strain evidence="2 3">JCM 8736</strain>
    </source>
</reference>
<accession>A0ABN3YBJ9</accession>
<evidence type="ECO:0000313" key="3">
    <source>
        <dbReference type="Proteomes" id="UP001501577"/>
    </source>
</evidence>
<protein>
    <submittedName>
        <fullName evidence="2">PepSY domain-containing protein</fullName>
    </submittedName>
</protein>
<evidence type="ECO:0000256" key="1">
    <source>
        <dbReference type="SAM" id="Phobius"/>
    </source>
</evidence>
<comment type="caution">
    <text evidence="2">The sequence shown here is derived from an EMBL/GenBank/DDBJ whole genome shotgun (WGS) entry which is preliminary data.</text>
</comment>
<evidence type="ECO:0000313" key="2">
    <source>
        <dbReference type="EMBL" id="GAA3018364.1"/>
    </source>
</evidence>
<dbReference type="RefSeq" id="WP_068707358.1">
    <property type="nucleotide sequence ID" value="NZ_BAAAXQ010000041.1"/>
</dbReference>
<name>A0ABN3YBJ9_9ENTE</name>
<dbReference type="EMBL" id="BAAAXQ010000041">
    <property type="protein sequence ID" value="GAA3018364.1"/>
    <property type="molecule type" value="Genomic_DNA"/>
</dbReference>
<dbReference type="Proteomes" id="UP001501577">
    <property type="component" value="Unassembled WGS sequence"/>
</dbReference>
<keyword evidence="1" id="KW-1133">Transmembrane helix</keyword>
<feature type="transmembrane region" description="Helical" evidence="1">
    <location>
        <begin position="12"/>
        <end position="32"/>
    </location>
</feature>
<keyword evidence="1" id="KW-0812">Transmembrane</keyword>
<organism evidence="2 3">
    <name type="scientific">Tetragenococcus solitarius</name>
    <dbReference type="NCBI Taxonomy" id="71453"/>
    <lineage>
        <taxon>Bacteria</taxon>
        <taxon>Bacillati</taxon>
        <taxon>Bacillota</taxon>
        <taxon>Bacilli</taxon>
        <taxon>Lactobacillales</taxon>
        <taxon>Enterococcaceae</taxon>
        <taxon>Tetragenococcus</taxon>
    </lineage>
</organism>
<sequence>MYEEDQVNDFKGGIAIGVGIGLLSGIASVLFIKNKQRLSADDILQHIKKAFLKEGPIEGSWINFERQPVRKFAVHTEGYNGGITRLEDDHLVTYEFLADAKTGSVLDIQRISN</sequence>
<proteinExistence type="predicted"/>
<keyword evidence="3" id="KW-1185">Reference proteome</keyword>